<gene>
    <name evidence="2" type="ORF">NCGR_LOCUS20619</name>
</gene>
<evidence type="ECO:0000313" key="3">
    <source>
        <dbReference type="Proteomes" id="UP000604825"/>
    </source>
</evidence>
<dbReference type="EMBL" id="CAJGYO010000005">
    <property type="protein sequence ID" value="CAD6230243.1"/>
    <property type="molecule type" value="Genomic_DNA"/>
</dbReference>
<evidence type="ECO:0000256" key="1">
    <source>
        <dbReference type="SAM" id="MobiDB-lite"/>
    </source>
</evidence>
<keyword evidence="3" id="KW-1185">Reference proteome</keyword>
<dbReference type="Proteomes" id="UP000604825">
    <property type="component" value="Unassembled WGS sequence"/>
</dbReference>
<sequence>MADDELQSDGQSVNGESDDEFDMNSEEDNNSDSLNIGVFVKSIKKEGKSRRSEVQKHARKNLRDVKGTGKGKSTAGESSFAKAGSRCNNKYFREKIRELDECKKKIIRDHGFGIFLEYDGCSVHRNFVQWIANQVDVNCCDILVGGKIVPFSAKSVHLFLGIPIGGEDIRQ</sequence>
<reference evidence="2" key="1">
    <citation type="submission" date="2020-10" db="EMBL/GenBank/DDBJ databases">
        <authorList>
            <person name="Han B."/>
            <person name="Lu T."/>
            <person name="Zhao Q."/>
            <person name="Huang X."/>
            <person name="Zhao Y."/>
        </authorList>
    </citation>
    <scope>NUCLEOTIDE SEQUENCE</scope>
</reference>
<feature type="region of interest" description="Disordered" evidence="1">
    <location>
        <begin position="1"/>
        <end position="81"/>
    </location>
</feature>
<proteinExistence type="predicted"/>
<accession>A0A811NSR6</accession>
<dbReference type="OrthoDB" id="10630835at2759"/>
<feature type="compositionally biased region" description="Basic and acidic residues" evidence="1">
    <location>
        <begin position="43"/>
        <end position="67"/>
    </location>
</feature>
<protein>
    <submittedName>
        <fullName evidence="2">Uncharacterized protein</fullName>
    </submittedName>
</protein>
<name>A0A811NSR6_9POAL</name>
<dbReference type="AlphaFoldDB" id="A0A811NSR6"/>
<feature type="compositionally biased region" description="Acidic residues" evidence="1">
    <location>
        <begin position="16"/>
        <end position="30"/>
    </location>
</feature>
<evidence type="ECO:0000313" key="2">
    <source>
        <dbReference type="EMBL" id="CAD6230243.1"/>
    </source>
</evidence>
<organism evidence="2 3">
    <name type="scientific">Miscanthus lutarioriparius</name>
    <dbReference type="NCBI Taxonomy" id="422564"/>
    <lineage>
        <taxon>Eukaryota</taxon>
        <taxon>Viridiplantae</taxon>
        <taxon>Streptophyta</taxon>
        <taxon>Embryophyta</taxon>
        <taxon>Tracheophyta</taxon>
        <taxon>Spermatophyta</taxon>
        <taxon>Magnoliopsida</taxon>
        <taxon>Liliopsida</taxon>
        <taxon>Poales</taxon>
        <taxon>Poaceae</taxon>
        <taxon>PACMAD clade</taxon>
        <taxon>Panicoideae</taxon>
        <taxon>Andropogonodae</taxon>
        <taxon>Andropogoneae</taxon>
        <taxon>Saccharinae</taxon>
        <taxon>Miscanthus</taxon>
    </lineage>
</organism>
<comment type="caution">
    <text evidence="2">The sequence shown here is derived from an EMBL/GenBank/DDBJ whole genome shotgun (WGS) entry which is preliminary data.</text>
</comment>